<dbReference type="Proteomes" id="UP000013085">
    <property type="component" value="Unassembled WGS sequence"/>
</dbReference>
<dbReference type="PATRIC" id="fig|999408.3.peg.2941"/>
<dbReference type="SUPFAM" id="SSF53448">
    <property type="entry name" value="Nucleotide-diphospho-sugar transferases"/>
    <property type="match status" value="1"/>
</dbReference>
<comment type="caution">
    <text evidence="2">The sequence shown here is derived from an EMBL/GenBank/DDBJ whole genome shotgun (WGS) entry which is preliminary data.</text>
</comment>
<organism evidence="2 3">
    <name type="scientific">[Clostridium] clostridioforme 90A8</name>
    <dbReference type="NCBI Taxonomy" id="999408"/>
    <lineage>
        <taxon>Bacteria</taxon>
        <taxon>Bacillati</taxon>
        <taxon>Bacillota</taxon>
        <taxon>Clostridia</taxon>
        <taxon>Lachnospirales</taxon>
        <taxon>Lachnospiraceae</taxon>
        <taxon>Enterocloster</taxon>
    </lineage>
</organism>
<sequence length="331" mass="38532">MQFQKTLTISIAAYNVEGTIRRALDSLIDENIIDDIEIFVVDDGGNDKTLDIAREYAEKYPRSVFPVHKENGGYGSTINYSIQHATGKYFKQLDGDDWLIKDNITEFIGILKKVNSDCVITEVADYNEPSGVMEVHAKHTNSTPGEHLFSDTNIDSILTMHGTTIRTDILQENVIRIIENCFYSDTELVVFPMAFMDTYYLWKRPLYVYVTGSEGQSMSINGIRKHYQDHDKVFWELVDSYNRLPSDAANKRDLVFRRLKKEAYIHFRFLLLLNINLKRYKELRAFCVRIKRELPKLYYEVKGENAKMKILWNTGYLAYPLFAFITKKKYG</sequence>
<gene>
    <name evidence="2" type="ORF">HMPREF1090_02722</name>
</gene>
<evidence type="ECO:0000259" key="1">
    <source>
        <dbReference type="Pfam" id="PF00535"/>
    </source>
</evidence>
<dbReference type="InterPro" id="IPR029044">
    <property type="entry name" value="Nucleotide-diphossugar_trans"/>
</dbReference>
<protein>
    <recommendedName>
        <fullName evidence="1">Glycosyltransferase 2-like domain-containing protein</fullName>
    </recommendedName>
</protein>
<dbReference type="PANTHER" id="PTHR22916">
    <property type="entry name" value="GLYCOSYLTRANSFERASE"/>
    <property type="match status" value="1"/>
</dbReference>
<evidence type="ECO:0000313" key="3">
    <source>
        <dbReference type="Proteomes" id="UP000013085"/>
    </source>
</evidence>
<dbReference type="PANTHER" id="PTHR22916:SF3">
    <property type="entry name" value="UDP-GLCNAC:BETAGAL BETA-1,3-N-ACETYLGLUCOSAMINYLTRANSFERASE-LIKE PROTEIN 1"/>
    <property type="match status" value="1"/>
</dbReference>
<name>A0A0E2H972_9FIRM</name>
<dbReference type="Pfam" id="PF00535">
    <property type="entry name" value="Glycos_transf_2"/>
    <property type="match status" value="1"/>
</dbReference>
<dbReference type="CDD" id="cd00761">
    <property type="entry name" value="Glyco_tranf_GTA_type"/>
    <property type="match status" value="1"/>
</dbReference>
<dbReference type="RefSeq" id="WP_002595952.1">
    <property type="nucleotide sequence ID" value="NZ_KB851022.1"/>
</dbReference>
<dbReference type="GO" id="GO:0016758">
    <property type="term" value="F:hexosyltransferase activity"/>
    <property type="evidence" value="ECO:0007669"/>
    <property type="project" value="UniProtKB-ARBA"/>
</dbReference>
<dbReference type="HOGENOM" id="CLU_025996_1_0_9"/>
<dbReference type="Gene3D" id="3.90.550.10">
    <property type="entry name" value="Spore Coat Polysaccharide Biosynthesis Protein SpsA, Chain A"/>
    <property type="match status" value="1"/>
</dbReference>
<dbReference type="EMBL" id="AGYR01000030">
    <property type="protein sequence ID" value="ENZ13518.1"/>
    <property type="molecule type" value="Genomic_DNA"/>
</dbReference>
<reference evidence="2 3" key="1">
    <citation type="submission" date="2013-01" db="EMBL/GenBank/DDBJ databases">
        <title>The Genome Sequence of Clostridium clostridioforme 90A8.</title>
        <authorList>
            <consortium name="The Broad Institute Genome Sequencing Platform"/>
            <person name="Earl A."/>
            <person name="Ward D."/>
            <person name="Feldgarden M."/>
            <person name="Gevers D."/>
            <person name="Courvalin P."/>
            <person name="Lambert T."/>
            <person name="Walker B."/>
            <person name="Young S.K."/>
            <person name="Zeng Q."/>
            <person name="Gargeya S."/>
            <person name="Fitzgerald M."/>
            <person name="Haas B."/>
            <person name="Abouelleil A."/>
            <person name="Alvarado L."/>
            <person name="Arachchi H.M."/>
            <person name="Berlin A.M."/>
            <person name="Chapman S.B."/>
            <person name="Dewar J."/>
            <person name="Goldberg J."/>
            <person name="Griggs A."/>
            <person name="Gujja S."/>
            <person name="Hansen M."/>
            <person name="Howarth C."/>
            <person name="Imamovic A."/>
            <person name="Larimer J."/>
            <person name="McCowan C."/>
            <person name="Murphy C."/>
            <person name="Neiman D."/>
            <person name="Pearson M."/>
            <person name="Priest M."/>
            <person name="Roberts A."/>
            <person name="Saif S."/>
            <person name="Shea T."/>
            <person name="Sisk P."/>
            <person name="Sykes S."/>
            <person name="Wortman J."/>
            <person name="Nusbaum C."/>
            <person name="Birren B."/>
        </authorList>
    </citation>
    <scope>NUCLEOTIDE SEQUENCE [LARGE SCALE GENOMIC DNA]</scope>
    <source>
        <strain evidence="2 3">90A8</strain>
    </source>
</reference>
<dbReference type="AlphaFoldDB" id="A0A0E2H972"/>
<feature type="domain" description="Glycosyltransferase 2-like" evidence="1">
    <location>
        <begin position="9"/>
        <end position="164"/>
    </location>
</feature>
<proteinExistence type="predicted"/>
<dbReference type="InterPro" id="IPR001173">
    <property type="entry name" value="Glyco_trans_2-like"/>
</dbReference>
<accession>A0A0E2H972</accession>
<evidence type="ECO:0000313" key="2">
    <source>
        <dbReference type="EMBL" id="ENZ13518.1"/>
    </source>
</evidence>